<evidence type="ECO:0000313" key="1">
    <source>
        <dbReference type="EMBL" id="STI78207.1"/>
    </source>
</evidence>
<name>A0A376TM70_ECOLX</name>
<accession>A0A376TM70</accession>
<dbReference type="Proteomes" id="UP000254405">
    <property type="component" value="Unassembled WGS sequence"/>
</dbReference>
<organism evidence="1 2">
    <name type="scientific">Escherichia coli</name>
    <dbReference type="NCBI Taxonomy" id="562"/>
    <lineage>
        <taxon>Bacteria</taxon>
        <taxon>Pseudomonadati</taxon>
        <taxon>Pseudomonadota</taxon>
        <taxon>Gammaproteobacteria</taxon>
        <taxon>Enterobacterales</taxon>
        <taxon>Enterobacteriaceae</taxon>
        <taxon>Escherichia</taxon>
    </lineage>
</organism>
<dbReference type="EMBL" id="UGCO01000001">
    <property type="protein sequence ID" value="STI78207.1"/>
    <property type="molecule type" value="Genomic_DNA"/>
</dbReference>
<reference evidence="1 2" key="1">
    <citation type="submission" date="2018-06" db="EMBL/GenBank/DDBJ databases">
        <authorList>
            <consortium name="Pathogen Informatics"/>
            <person name="Doyle S."/>
        </authorList>
    </citation>
    <scope>NUCLEOTIDE SEQUENCE [LARGE SCALE GENOMIC DNA]</scope>
    <source>
        <strain evidence="1 2">NCTC8985</strain>
    </source>
</reference>
<evidence type="ECO:0000313" key="2">
    <source>
        <dbReference type="Proteomes" id="UP000254405"/>
    </source>
</evidence>
<gene>
    <name evidence="1" type="ORF">NCTC8985_03528</name>
</gene>
<protein>
    <submittedName>
        <fullName evidence="1">Uncharacterized protein</fullName>
    </submittedName>
</protein>
<proteinExistence type="predicted"/>
<sequence>MNSSEDDLLEVAWYLSKYGKSQPPVGLGVQKWKEAYALFYPRFGAGKTASEFRNRLKNSRDRFDSWLSDVRVGWRDEQGAPAPGQITSVSLRLI</sequence>
<dbReference type="AlphaFoldDB" id="A0A376TM70"/>